<evidence type="ECO:0000256" key="1">
    <source>
        <dbReference type="SAM" id="Phobius"/>
    </source>
</evidence>
<keyword evidence="3" id="KW-1185">Reference proteome</keyword>
<evidence type="ECO:0000313" key="3">
    <source>
        <dbReference type="Proteomes" id="UP000023464"/>
    </source>
</evidence>
<comment type="caution">
    <text evidence="2">The sequence shown here is derived from an EMBL/GenBank/DDBJ whole genome shotgun (WGS) entry which is preliminary data.</text>
</comment>
<feature type="transmembrane region" description="Helical" evidence="1">
    <location>
        <begin position="18"/>
        <end position="38"/>
    </location>
</feature>
<keyword evidence="1" id="KW-0472">Membrane</keyword>
<dbReference type="EMBL" id="JFGV01000079">
    <property type="protein sequence ID" value="EYU13564.1"/>
    <property type="molecule type" value="Genomic_DNA"/>
</dbReference>
<sequence>MDYAEIIISTKSSWLDILYYYVLSLVILFFLFILRIIIEEKNNNIMVIFGVILVLILSSDQLILTGYEYNIPKFINFKSESIKIGGFIFSLLYIILMPRRYSR</sequence>
<name>A0A022PDF7_9GAMM</name>
<keyword evidence="1" id="KW-0812">Transmembrane</keyword>
<accession>A0A022PDF7</accession>
<dbReference type="RefSeq" id="WP_036782390.1">
    <property type="nucleotide sequence ID" value="NZ_CAWLTM010000036.1"/>
</dbReference>
<dbReference type="AlphaFoldDB" id="A0A022PDF7"/>
<reference evidence="2 3" key="1">
    <citation type="submission" date="2014-03" db="EMBL/GenBank/DDBJ databases">
        <title>Draft Genome of Photorhabdus luminescens BA1, an Egyptian Isolate.</title>
        <authorList>
            <person name="Ghazal S."/>
            <person name="Hurst S.G.IV."/>
            <person name="Morris K."/>
            <person name="Thomas K."/>
            <person name="Tisa L.S."/>
        </authorList>
    </citation>
    <scope>NUCLEOTIDE SEQUENCE [LARGE SCALE GENOMIC DNA]</scope>
    <source>
        <strain evidence="2 3">BA1</strain>
    </source>
</reference>
<proteinExistence type="predicted"/>
<organism evidence="2 3">
    <name type="scientific">Photorhabdus aegyptia</name>
    <dbReference type="NCBI Taxonomy" id="2805098"/>
    <lineage>
        <taxon>Bacteria</taxon>
        <taxon>Pseudomonadati</taxon>
        <taxon>Pseudomonadota</taxon>
        <taxon>Gammaproteobacteria</taxon>
        <taxon>Enterobacterales</taxon>
        <taxon>Morganellaceae</taxon>
        <taxon>Photorhabdus</taxon>
    </lineage>
</organism>
<dbReference type="Proteomes" id="UP000023464">
    <property type="component" value="Unassembled WGS sequence"/>
</dbReference>
<protein>
    <submittedName>
        <fullName evidence="2">Uncharacterized protein</fullName>
    </submittedName>
</protein>
<keyword evidence="1" id="KW-1133">Transmembrane helix</keyword>
<gene>
    <name evidence="2" type="ORF">BA1DRAFT_03950</name>
</gene>
<feature type="transmembrane region" description="Helical" evidence="1">
    <location>
        <begin position="45"/>
        <end position="64"/>
    </location>
</feature>
<evidence type="ECO:0000313" key="2">
    <source>
        <dbReference type="EMBL" id="EYU13564.1"/>
    </source>
</evidence>
<feature type="transmembrane region" description="Helical" evidence="1">
    <location>
        <begin position="84"/>
        <end position="101"/>
    </location>
</feature>